<keyword evidence="10" id="KW-1185">Reference proteome</keyword>
<comment type="subcellular location">
    <subcellularLocation>
        <location evidence="1">Membrane</location>
    </subcellularLocation>
</comment>
<dbReference type="EMBL" id="PJRS01000006">
    <property type="protein sequence ID" value="PLR28654.1"/>
    <property type="molecule type" value="Genomic_DNA"/>
</dbReference>
<evidence type="ECO:0000256" key="1">
    <source>
        <dbReference type="ARBA" id="ARBA00004370"/>
    </source>
</evidence>
<evidence type="ECO:0000313" key="10">
    <source>
        <dbReference type="Proteomes" id="UP000234479"/>
    </source>
</evidence>
<dbReference type="PANTHER" id="PTHR43531">
    <property type="entry name" value="PROTEIN ICFG"/>
    <property type="match status" value="1"/>
</dbReference>
<dbReference type="CDD" id="cd00130">
    <property type="entry name" value="PAS"/>
    <property type="match status" value="2"/>
</dbReference>
<feature type="domain" description="Methyl-accepting transducer" evidence="5">
    <location>
        <begin position="289"/>
        <end position="518"/>
    </location>
</feature>
<dbReference type="Pfam" id="PF08447">
    <property type="entry name" value="PAS_3"/>
    <property type="match status" value="1"/>
</dbReference>
<evidence type="ECO:0000259" key="8">
    <source>
        <dbReference type="PROSITE" id="PS50885"/>
    </source>
</evidence>
<keyword evidence="4" id="KW-0807">Transducer</keyword>
<dbReference type="SMART" id="SM00283">
    <property type="entry name" value="MA"/>
    <property type="match status" value="1"/>
</dbReference>
<evidence type="ECO:0000256" key="3">
    <source>
        <dbReference type="ARBA" id="ARBA00029447"/>
    </source>
</evidence>
<dbReference type="Gene3D" id="3.30.450.20">
    <property type="entry name" value="PAS domain"/>
    <property type="match status" value="2"/>
</dbReference>
<dbReference type="OrthoDB" id="9765776at2"/>
<dbReference type="PANTHER" id="PTHR43531:SF11">
    <property type="entry name" value="METHYL-ACCEPTING CHEMOTAXIS PROTEIN 3"/>
    <property type="match status" value="1"/>
</dbReference>
<reference evidence="9 10" key="1">
    <citation type="submission" date="2017-12" db="EMBL/GenBank/DDBJ databases">
        <title>The genome sequence of Caulobacter sp. 410.</title>
        <authorList>
            <person name="Gao J."/>
            <person name="Mao X."/>
            <person name="Sun J."/>
        </authorList>
    </citation>
    <scope>NUCLEOTIDE SEQUENCE [LARGE SCALE GENOMIC DNA]</scope>
    <source>
        <strain evidence="9 10">410</strain>
    </source>
</reference>
<feature type="domain" description="PAC" evidence="7">
    <location>
        <begin position="191"/>
        <end position="243"/>
    </location>
</feature>
<dbReference type="GO" id="GO:0006935">
    <property type="term" value="P:chemotaxis"/>
    <property type="evidence" value="ECO:0007669"/>
    <property type="project" value="UniProtKB-KW"/>
</dbReference>
<dbReference type="GO" id="GO:0007165">
    <property type="term" value="P:signal transduction"/>
    <property type="evidence" value="ECO:0007669"/>
    <property type="project" value="UniProtKB-KW"/>
</dbReference>
<dbReference type="GO" id="GO:0004888">
    <property type="term" value="F:transmembrane signaling receptor activity"/>
    <property type="evidence" value="ECO:0007669"/>
    <property type="project" value="InterPro"/>
</dbReference>
<dbReference type="SUPFAM" id="SSF55785">
    <property type="entry name" value="PYP-like sensor domain (PAS domain)"/>
    <property type="match status" value="2"/>
</dbReference>
<dbReference type="SUPFAM" id="SSF58104">
    <property type="entry name" value="Methyl-accepting chemotaxis protein (MCP) signaling domain"/>
    <property type="match status" value="1"/>
</dbReference>
<evidence type="ECO:0000313" key="9">
    <source>
        <dbReference type="EMBL" id="PLR28654.1"/>
    </source>
</evidence>
<evidence type="ECO:0000256" key="2">
    <source>
        <dbReference type="ARBA" id="ARBA00022500"/>
    </source>
</evidence>
<sequence>MAALDRSLATIEFDPNGVILTANANFCLSMGYDLSEIVGRHHSIFVEPIHAASPEYAAFWRKLGRGEFDAREYLRLGKGGVEVWIQATYNPIVDARGRVSRIVKIATVITDAKRERAEQRAKMDAIGRAQAIIEFTPDGEIITANDNFLDALGYTLSEIQGRHHRIFVDPTDVRSPEYLAFWRRLKDGEFVAAEFRRLSKDGEEVWIQASYNPIFDHNQRVTKIVKFATVVTGRVRAVNEIAQGLEHLAQNNLTYRIHGPMDPQFTKVREDFNTAMSALDEAVGIVAQVTQAVGAGATEISVASDDLARRSEQQAASLEETAAALDQITATVGRSAEGARQVASAAAGARVEAARSGQIVSEAVLAMSEIEKSSDQISSIVGVIDEIAFQTNLLALNAGVEAARAGEAGKGFAVVAHEVRALAQRSAEAAKEIKVLIASSTAQVERGVRLVGDTGAVLSSIVEKVGRIDGLITEIAQSSREQATGLSEVNSAVNQMDDVTQRNAAMVEEATAAAASLRMEAAELSRLVARFETTATTDGRSLQHTSALAGLPRAIGRSNR</sequence>
<accession>A0A2N5DRJ0</accession>
<dbReference type="PROSITE" id="PS50885">
    <property type="entry name" value="HAMP"/>
    <property type="match status" value="1"/>
</dbReference>
<comment type="similarity">
    <text evidence="3">Belongs to the methyl-accepting chemotaxis (MCP) protein family.</text>
</comment>
<dbReference type="InterPro" id="IPR004090">
    <property type="entry name" value="Chemotax_Me-accpt_rcpt"/>
</dbReference>
<feature type="domain" description="HAMP" evidence="8">
    <location>
        <begin position="232"/>
        <end position="284"/>
    </location>
</feature>
<evidence type="ECO:0000259" key="5">
    <source>
        <dbReference type="PROSITE" id="PS50111"/>
    </source>
</evidence>
<dbReference type="InterPro" id="IPR000014">
    <property type="entry name" value="PAS"/>
</dbReference>
<organism evidence="9 10">
    <name type="scientific">Caulobacter zeae</name>
    <dbReference type="NCBI Taxonomy" id="2055137"/>
    <lineage>
        <taxon>Bacteria</taxon>
        <taxon>Pseudomonadati</taxon>
        <taxon>Pseudomonadota</taxon>
        <taxon>Alphaproteobacteria</taxon>
        <taxon>Caulobacterales</taxon>
        <taxon>Caulobacteraceae</taxon>
        <taxon>Caulobacter</taxon>
    </lineage>
</organism>
<protein>
    <submittedName>
        <fullName evidence="9">Chemotaxis protein</fullName>
    </submittedName>
</protein>
<dbReference type="PRINTS" id="PR00260">
    <property type="entry name" value="CHEMTRNSDUCR"/>
</dbReference>
<proteinExistence type="inferred from homology"/>
<dbReference type="NCBIfam" id="TIGR00229">
    <property type="entry name" value="sensory_box"/>
    <property type="match status" value="2"/>
</dbReference>
<evidence type="ECO:0000259" key="6">
    <source>
        <dbReference type="PROSITE" id="PS50112"/>
    </source>
</evidence>
<dbReference type="InterPro" id="IPR035965">
    <property type="entry name" value="PAS-like_dom_sf"/>
</dbReference>
<dbReference type="PROSITE" id="PS50112">
    <property type="entry name" value="PAS"/>
    <property type="match status" value="1"/>
</dbReference>
<evidence type="ECO:0000256" key="4">
    <source>
        <dbReference type="PROSITE-ProRule" id="PRU00284"/>
    </source>
</evidence>
<comment type="caution">
    <text evidence="9">The sequence shown here is derived from an EMBL/GenBank/DDBJ whole genome shotgun (WGS) entry which is preliminary data.</text>
</comment>
<keyword evidence="2" id="KW-0145">Chemotaxis</keyword>
<dbReference type="Proteomes" id="UP000234479">
    <property type="component" value="Unassembled WGS sequence"/>
</dbReference>
<feature type="domain" description="PAC" evidence="7">
    <location>
        <begin position="69"/>
        <end position="121"/>
    </location>
</feature>
<dbReference type="PROSITE" id="PS50113">
    <property type="entry name" value="PAC"/>
    <property type="match status" value="2"/>
</dbReference>
<gene>
    <name evidence="9" type="ORF">SGCZBJ_01500</name>
</gene>
<dbReference type="InterPro" id="IPR003660">
    <property type="entry name" value="HAMP_dom"/>
</dbReference>
<dbReference type="Gene3D" id="1.10.287.950">
    <property type="entry name" value="Methyl-accepting chemotaxis protein"/>
    <property type="match status" value="1"/>
</dbReference>
<dbReference type="InterPro" id="IPR051310">
    <property type="entry name" value="MCP_chemotaxis"/>
</dbReference>
<dbReference type="InterPro" id="IPR001610">
    <property type="entry name" value="PAC"/>
</dbReference>
<dbReference type="InterPro" id="IPR004089">
    <property type="entry name" value="MCPsignal_dom"/>
</dbReference>
<name>A0A2N5DRJ0_9CAUL</name>
<dbReference type="GO" id="GO:0016020">
    <property type="term" value="C:membrane"/>
    <property type="evidence" value="ECO:0007669"/>
    <property type="project" value="UniProtKB-SubCell"/>
</dbReference>
<dbReference type="SMART" id="SM00086">
    <property type="entry name" value="PAC"/>
    <property type="match status" value="2"/>
</dbReference>
<dbReference type="Pfam" id="PF08448">
    <property type="entry name" value="PAS_4"/>
    <property type="match status" value="1"/>
</dbReference>
<dbReference type="Pfam" id="PF00015">
    <property type="entry name" value="MCPsignal"/>
    <property type="match status" value="1"/>
</dbReference>
<feature type="domain" description="PAS" evidence="6">
    <location>
        <begin position="132"/>
        <end position="172"/>
    </location>
</feature>
<dbReference type="PROSITE" id="PS50111">
    <property type="entry name" value="CHEMOTAXIS_TRANSDUC_2"/>
    <property type="match status" value="1"/>
</dbReference>
<dbReference type="FunFam" id="1.10.287.950:FF:000001">
    <property type="entry name" value="Methyl-accepting chemotaxis sensory transducer"/>
    <property type="match status" value="1"/>
</dbReference>
<dbReference type="InterPro" id="IPR000700">
    <property type="entry name" value="PAS-assoc_C"/>
</dbReference>
<dbReference type="AlphaFoldDB" id="A0A2N5DRJ0"/>
<dbReference type="InterPro" id="IPR013655">
    <property type="entry name" value="PAS_fold_3"/>
</dbReference>
<evidence type="ECO:0000259" key="7">
    <source>
        <dbReference type="PROSITE" id="PS50113"/>
    </source>
</evidence>
<dbReference type="InterPro" id="IPR013656">
    <property type="entry name" value="PAS_4"/>
</dbReference>
<dbReference type="CDD" id="cd11386">
    <property type="entry name" value="MCP_signal"/>
    <property type="match status" value="1"/>
</dbReference>